<dbReference type="SUPFAM" id="SSF89447">
    <property type="entry name" value="AbrB/MazE/MraZ-like"/>
    <property type="match status" value="1"/>
</dbReference>
<proteinExistence type="predicted"/>
<name>A0A974BKX1_SEDHY</name>
<organism evidence="3 4">
    <name type="scientific">Sedimentibacter hydroxybenzoicus DSM 7310</name>
    <dbReference type="NCBI Taxonomy" id="1123245"/>
    <lineage>
        <taxon>Bacteria</taxon>
        <taxon>Bacillati</taxon>
        <taxon>Bacillota</taxon>
        <taxon>Tissierellia</taxon>
        <taxon>Sedimentibacter</taxon>
    </lineage>
</organism>
<dbReference type="InterPro" id="IPR037914">
    <property type="entry name" value="SpoVT-AbrB_sf"/>
</dbReference>
<dbReference type="GO" id="GO:0003677">
    <property type="term" value="F:DNA binding"/>
    <property type="evidence" value="ECO:0007669"/>
    <property type="project" value="UniProtKB-UniRule"/>
</dbReference>
<dbReference type="AlphaFoldDB" id="A0A974BKX1"/>
<evidence type="ECO:0000313" key="3">
    <source>
        <dbReference type="EMBL" id="NYB75224.1"/>
    </source>
</evidence>
<reference evidence="3" key="1">
    <citation type="submission" date="2020-07" db="EMBL/GenBank/DDBJ databases">
        <title>Genomic analysis of a strain of Sedimentibacter Hydroxybenzoicus DSM7310.</title>
        <authorList>
            <person name="Ma S."/>
        </authorList>
    </citation>
    <scope>NUCLEOTIDE SEQUENCE</scope>
    <source>
        <strain evidence="3">DSM 7310</strain>
    </source>
</reference>
<dbReference type="PROSITE" id="PS51740">
    <property type="entry name" value="SPOVT_ABRB"/>
    <property type="match status" value="1"/>
</dbReference>
<evidence type="ECO:0000313" key="4">
    <source>
        <dbReference type="Proteomes" id="UP000611629"/>
    </source>
</evidence>
<dbReference type="InterPro" id="IPR007159">
    <property type="entry name" value="SpoVT-AbrB_dom"/>
</dbReference>
<keyword evidence="4" id="KW-1185">Reference proteome</keyword>
<keyword evidence="1 3" id="KW-0238">DNA-binding</keyword>
<sequence>MEKKRISISAKRQITIPRKFYEMLGFENEAECIVKENELILRPVRETNSGEFAEQILSDLIKQGFQGEELLNKFKETQRKIRPAVEKMLKDAERAAEGEGNYFTYNDIFCKKAEQ</sequence>
<comment type="caution">
    <text evidence="3">The sequence shown here is derived from an EMBL/GenBank/DDBJ whole genome shotgun (WGS) entry which is preliminary data.</text>
</comment>
<evidence type="ECO:0000256" key="1">
    <source>
        <dbReference type="PROSITE-ProRule" id="PRU01076"/>
    </source>
</evidence>
<evidence type="ECO:0000259" key="2">
    <source>
        <dbReference type="PROSITE" id="PS51740"/>
    </source>
</evidence>
<dbReference type="Proteomes" id="UP000611629">
    <property type="component" value="Unassembled WGS sequence"/>
</dbReference>
<dbReference type="EMBL" id="JACBNQ010000018">
    <property type="protein sequence ID" value="NYB75224.1"/>
    <property type="molecule type" value="Genomic_DNA"/>
</dbReference>
<dbReference type="RefSeq" id="WP_179238929.1">
    <property type="nucleotide sequence ID" value="NZ_JACBNQ010000018.1"/>
</dbReference>
<gene>
    <name evidence="3" type="ORF">HZF24_13835</name>
</gene>
<protein>
    <submittedName>
        <fullName evidence="3">AbrB/MazE/SpoVT family DNA-binding domain-containing protein</fullName>
    </submittedName>
</protein>
<feature type="domain" description="SpoVT-AbrB" evidence="2">
    <location>
        <begin position="3"/>
        <end position="46"/>
    </location>
</feature>
<accession>A0A974BKX1</accession>